<dbReference type="AlphaFoldDB" id="A0A9E6XXQ8"/>
<evidence type="ECO:0000313" key="1">
    <source>
        <dbReference type="EMBL" id="UGS35721.1"/>
    </source>
</evidence>
<evidence type="ECO:0008006" key="3">
    <source>
        <dbReference type="Google" id="ProtNLM"/>
    </source>
</evidence>
<sequence>MTTVLVAGALANKHRHGGSIWVRMSWAEALRSLGFDVVFVEQIAEADCVDGDGHPAAFAGSANAAAFRSVCAAFGFDGRAALICSDDGRTVGLEPEELLDRAAEADLLVNISGHLRWRPLLERLPRRVFVDLDPGFTQIWHESGSDAAGLDGHELHFTVGANIGTAHCPLPTAGVCWRPIRQPVVLDRWPVQEDGGGFGGFTTVASWRGAFGRPAWRGRTYGLKVHEFRRFARLPRLAGAPFAIALDIHAADAGDADLLRGGGWTLVDPALVSGVDGFRRFVQRSGAEFSAAQGVYVETCSGWFSDRTVRYLACGRPALVQDTGQAGHLPLGEGLLSFRTLDEARDGARAIAEDYPRHRRAARRIAEQWFTPRRALAPLLEATGLSPAHVPRPAFAGGPTPTKAEQC</sequence>
<dbReference type="KEGG" id="sbae:DSM104329_02116"/>
<name>A0A9E6XXQ8_9ACTN</name>
<dbReference type="Proteomes" id="UP001162834">
    <property type="component" value="Chromosome"/>
</dbReference>
<reference evidence="1" key="1">
    <citation type="journal article" date="2022" name="Int. J. Syst. Evol. Microbiol.">
        <title>Pseudomonas aegrilactucae sp. nov. and Pseudomonas morbosilactucae sp. nov., pathogens causing bacterial rot of lettuce in Japan.</title>
        <authorList>
            <person name="Sawada H."/>
            <person name="Fujikawa T."/>
            <person name="Satou M."/>
        </authorList>
    </citation>
    <scope>NUCLEOTIDE SEQUENCE</scope>
    <source>
        <strain evidence="1">0166_1</strain>
    </source>
</reference>
<gene>
    <name evidence="1" type="ORF">DSM104329_02116</name>
</gene>
<accession>A0A9E6XXQ8</accession>
<proteinExistence type="predicted"/>
<protein>
    <recommendedName>
        <fullName evidence="3">Glycosyltransferase family 1 protein</fullName>
    </recommendedName>
</protein>
<organism evidence="1 2">
    <name type="scientific">Capillimicrobium parvum</name>
    <dbReference type="NCBI Taxonomy" id="2884022"/>
    <lineage>
        <taxon>Bacteria</taxon>
        <taxon>Bacillati</taxon>
        <taxon>Actinomycetota</taxon>
        <taxon>Thermoleophilia</taxon>
        <taxon>Solirubrobacterales</taxon>
        <taxon>Capillimicrobiaceae</taxon>
        <taxon>Capillimicrobium</taxon>
    </lineage>
</organism>
<dbReference type="RefSeq" id="WP_259315404.1">
    <property type="nucleotide sequence ID" value="NZ_CP087164.1"/>
</dbReference>
<keyword evidence="2" id="KW-1185">Reference proteome</keyword>
<dbReference type="EMBL" id="CP087164">
    <property type="protein sequence ID" value="UGS35721.1"/>
    <property type="molecule type" value="Genomic_DNA"/>
</dbReference>
<evidence type="ECO:0000313" key="2">
    <source>
        <dbReference type="Proteomes" id="UP001162834"/>
    </source>
</evidence>